<feature type="region of interest" description="Disordered" evidence="1">
    <location>
        <begin position="40"/>
        <end position="66"/>
    </location>
</feature>
<feature type="signal peptide" evidence="2">
    <location>
        <begin position="1"/>
        <end position="39"/>
    </location>
</feature>
<accession>A0A916WJN9</accession>
<feature type="chain" id="PRO_5038124227" description="Secreted protein" evidence="2">
    <location>
        <begin position="40"/>
        <end position="173"/>
    </location>
</feature>
<reference evidence="3" key="2">
    <citation type="submission" date="2020-09" db="EMBL/GenBank/DDBJ databases">
        <authorList>
            <person name="Sun Q."/>
            <person name="Zhou Y."/>
        </authorList>
    </citation>
    <scope>NUCLEOTIDE SEQUENCE</scope>
    <source>
        <strain evidence="3">CGMCC 1.12813</strain>
    </source>
</reference>
<organism evidence="3 4">
    <name type="scientific">Conyzicola nivalis</name>
    <dbReference type="NCBI Taxonomy" id="1477021"/>
    <lineage>
        <taxon>Bacteria</taxon>
        <taxon>Bacillati</taxon>
        <taxon>Actinomycetota</taxon>
        <taxon>Actinomycetes</taxon>
        <taxon>Micrococcales</taxon>
        <taxon>Microbacteriaceae</taxon>
        <taxon>Conyzicola</taxon>
    </lineage>
</organism>
<keyword evidence="2" id="KW-0732">Signal</keyword>
<dbReference type="EMBL" id="BMGB01000001">
    <property type="protein sequence ID" value="GGB07798.1"/>
    <property type="molecule type" value="Genomic_DNA"/>
</dbReference>
<keyword evidence="4" id="KW-1185">Reference proteome</keyword>
<sequence length="173" mass="18212">MKTTTRSPLTEKARARRSWLVTLLATPALVIALAGCASASPDAADQGQGNGSGGAAQQPTTNAEFEAARDAYDLKLAQCLRDQGLDVKDPLPGVGISEDSPEIREAFPTCSAEIGDPPSSAGIQATPEDLEKALAQAECLREMGYEIQEPTADDIGFIPAEVTNEDFETCRTS</sequence>
<dbReference type="AlphaFoldDB" id="A0A916WJN9"/>
<comment type="caution">
    <text evidence="3">The sequence shown here is derived from an EMBL/GenBank/DDBJ whole genome shotgun (WGS) entry which is preliminary data.</text>
</comment>
<evidence type="ECO:0000256" key="2">
    <source>
        <dbReference type="SAM" id="SignalP"/>
    </source>
</evidence>
<reference evidence="3" key="1">
    <citation type="journal article" date="2014" name="Int. J. Syst. Evol. Microbiol.">
        <title>Complete genome sequence of Corynebacterium casei LMG S-19264T (=DSM 44701T), isolated from a smear-ripened cheese.</title>
        <authorList>
            <consortium name="US DOE Joint Genome Institute (JGI-PGF)"/>
            <person name="Walter F."/>
            <person name="Albersmeier A."/>
            <person name="Kalinowski J."/>
            <person name="Ruckert C."/>
        </authorList>
    </citation>
    <scope>NUCLEOTIDE SEQUENCE</scope>
    <source>
        <strain evidence="3">CGMCC 1.12813</strain>
    </source>
</reference>
<evidence type="ECO:0008006" key="5">
    <source>
        <dbReference type="Google" id="ProtNLM"/>
    </source>
</evidence>
<evidence type="ECO:0000256" key="1">
    <source>
        <dbReference type="SAM" id="MobiDB-lite"/>
    </source>
</evidence>
<evidence type="ECO:0000313" key="3">
    <source>
        <dbReference type="EMBL" id="GGB07798.1"/>
    </source>
</evidence>
<dbReference type="RefSeq" id="WP_188510728.1">
    <property type="nucleotide sequence ID" value="NZ_BMGB01000001.1"/>
</dbReference>
<name>A0A916WJN9_9MICO</name>
<evidence type="ECO:0000313" key="4">
    <source>
        <dbReference type="Proteomes" id="UP000606922"/>
    </source>
</evidence>
<protein>
    <recommendedName>
        <fullName evidence="5">Secreted protein</fullName>
    </recommendedName>
</protein>
<gene>
    <name evidence="3" type="ORF">GCM10010979_22900</name>
</gene>
<proteinExistence type="predicted"/>
<dbReference type="Proteomes" id="UP000606922">
    <property type="component" value="Unassembled WGS sequence"/>
</dbReference>